<dbReference type="OrthoDB" id="7311517at2"/>
<keyword evidence="1" id="KW-0175">Coiled coil</keyword>
<evidence type="ECO:0000313" key="2">
    <source>
        <dbReference type="EMBL" id="SHL55183.1"/>
    </source>
</evidence>
<evidence type="ECO:0000313" key="3">
    <source>
        <dbReference type="Proteomes" id="UP000183974"/>
    </source>
</evidence>
<dbReference type="Proteomes" id="UP000183974">
    <property type="component" value="Unassembled WGS sequence"/>
</dbReference>
<dbReference type="RefSeq" id="WP_073034307.1">
    <property type="nucleotide sequence ID" value="NZ_BMLR01000003.1"/>
</dbReference>
<organism evidence="2 3">
    <name type="scientific">Roseovarius pacificus</name>
    <dbReference type="NCBI Taxonomy" id="337701"/>
    <lineage>
        <taxon>Bacteria</taxon>
        <taxon>Pseudomonadati</taxon>
        <taxon>Pseudomonadota</taxon>
        <taxon>Alphaproteobacteria</taxon>
        <taxon>Rhodobacterales</taxon>
        <taxon>Roseobacteraceae</taxon>
        <taxon>Roseovarius</taxon>
    </lineage>
</organism>
<accession>A0A1M7BJT7</accession>
<dbReference type="EMBL" id="FRBR01000003">
    <property type="protein sequence ID" value="SHL55183.1"/>
    <property type="molecule type" value="Genomic_DNA"/>
</dbReference>
<protein>
    <recommendedName>
        <fullName evidence="4">Phage tail tape measure protein, lambda family</fullName>
    </recommendedName>
</protein>
<name>A0A1M7BJT7_9RHOB</name>
<gene>
    <name evidence="2" type="ORF">SAMN05444398_103273</name>
</gene>
<feature type="coiled-coil region" evidence="1">
    <location>
        <begin position="492"/>
        <end position="519"/>
    </location>
</feature>
<dbReference type="AlphaFoldDB" id="A0A1M7BJT7"/>
<keyword evidence="3" id="KW-1185">Reference proteome</keyword>
<proteinExistence type="predicted"/>
<dbReference type="STRING" id="337701.SAMN05444398_103273"/>
<evidence type="ECO:0000256" key="1">
    <source>
        <dbReference type="SAM" id="Coils"/>
    </source>
</evidence>
<sequence length="753" mass="80204">MDDERLVVALEARIRDFEKNMLKAERRGTQSYQNLRRGSRLSTTAMERDMVRSTTRINQALATTSSRIGAFGKAFAAGAVAAGMAAITTGATRAVRSMAEIDREAKRAGLSVTAFQELKFVSEQNRIEVDQMVDGLKELQLRADEFVVTGKGPAAEAFARLGYGATALKRRLEDPEELFTDIIGRMKDLDRAGQIRVADEVFGGTAGERFVELLSLGADGLRRMRERAHDVGAVMDSEAIAKAAELDRKFAEITQRVANLGKSIVVNVAGGIEEALTIDIDDIFGSAERAIAMMGEENYRAMKASDEATEAHASTVEDLQETYEELFRAINAATGPTGIRLMDVADIDQAHDLAAILQEIDGKMRAFQTGEANAEDFEDAVSDLIGEAQDLIGELSEVDAQRFGNVIGAIGGIADALATASRNAMTLRGNLPEGDSNLVDYGPQNGRKPAVTIRPNKYAPTTSLRPRLPGVDASFGNTADRAGGGGGAREDVDQFRKEIEKTRAAIAQLEAEAVALSAVAASGYEFGDAVDYARKKAELLYEAQEAGKELTPELRSEIDTLAQSYAQAGNAARDAADRLSDVAENAATGADAMSDLFLGILDGSMSAEEALKRLVVQLIEAQVRSAFLGGAGGGGGIFAAIGSLLTGGRATGGPVLAGSAYMVNERTPRSEIFVPGQNGAVLNVPQAQAALRQQTSQTVVTPQNGPTVEQHIHLSPGLQETVQAEVMRAAPSIRDAAVAAIKDERRRRGPNWT</sequence>
<reference evidence="2 3" key="1">
    <citation type="submission" date="2016-11" db="EMBL/GenBank/DDBJ databases">
        <authorList>
            <person name="Jaros S."/>
            <person name="Januszkiewicz K."/>
            <person name="Wedrychowicz H."/>
        </authorList>
    </citation>
    <scope>NUCLEOTIDE SEQUENCE [LARGE SCALE GENOMIC DNA]</scope>
    <source>
        <strain evidence="2 3">DSM 29589</strain>
    </source>
</reference>
<evidence type="ECO:0008006" key="4">
    <source>
        <dbReference type="Google" id="ProtNLM"/>
    </source>
</evidence>